<dbReference type="PANTHER" id="PTHR15615">
    <property type="match status" value="1"/>
</dbReference>
<dbReference type="GO" id="GO:0019901">
    <property type="term" value="F:protein kinase binding"/>
    <property type="evidence" value="ECO:0007669"/>
    <property type="project" value="InterPro"/>
</dbReference>
<dbReference type="InterPro" id="IPR013922">
    <property type="entry name" value="Cyclin_PHO80-like"/>
</dbReference>
<dbReference type="AlphaFoldDB" id="A0A5N5WVG5"/>
<name>A0A5N5WVG5_9EURO</name>
<reference evidence="2 3" key="1">
    <citation type="submission" date="2019-04" db="EMBL/GenBank/DDBJ databases">
        <title>Friends and foes A comparative genomics study of 23 Aspergillus species from section Flavi.</title>
        <authorList>
            <consortium name="DOE Joint Genome Institute"/>
            <person name="Kjaerbolling I."/>
            <person name="Vesth T."/>
            <person name="Frisvad J.C."/>
            <person name="Nybo J.L."/>
            <person name="Theobald S."/>
            <person name="Kildgaard S."/>
            <person name="Isbrandt T."/>
            <person name="Kuo A."/>
            <person name="Sato A."/>
            <person name="Lyhne E.K."/>
            <person name="Kogle M.E."/>
            <person name="Wiebenga A."/>
            <person name="Kun R.S."/>
            <person name="Lubbers R.J."/>
            <person name="Makela M.R."/>
            <person name="Barry K."/>
            <person name="Chovatia M."/>
            <person name="Clum A."/>
            <person name="Daum C."/>
            <person name="Haridas S."/>
            <person name="He G."/>
            <person name="LaButti K."/>
            <person name="Lipzen A."/>
            <person name="Mondo S."/>
            <person name="Riley R."/>
            <person name="Salamov A."/>
            <person name="Simmons B.A."/>
            <person name="Magnuson J.K."/>
            <person name="Henrissat B."/>
            <person name="Mortensen U.H."/>
            <person name="Larsen T.O."/>
            <person name="Devries R.P."/>
            <person name="Grigoriev I.V."/>
            <person name="Machida M."/>
            <person name="Baker S.E."/>
            <person name="Andersen M.R."/>
        </authorList>
    </citation>
    <scope>NUCLEOTIDE SEQUENCE [LARGE SCALE GENOMIC DNA]</scope>
    <source>
        <strain evidence="2 3">CBS 151.66</strain>
    </source>
</reference>
<dbReference type="EMBL" id="ML732245">
    <property type="protein sequence ID" value="KAB8072528.1"/>
    <property type="molecule type" value="Genomic_DNA"/>
</dbReference>
<feature type="compositionally biased region" description="Low complexity" evidence="1">
    <location>
        <begin position="469"/>
        <end position="505"/>
    </location>
</feature>
<dbReference type="GO" id="GO:0005634">
    <property type="term" value="C:nucleus"/>
    <property type="evidence" value="ECO:0007669"/>
    <property type="project" value="TreeGrafter"/>
</dbReference>
<feature type="region of interest" description="Disordered" evidence="1">
    <location>
        <begin position="320"/>
        <end position="347"/>
    </location>
</feature>
<dbReference type="Pfam" id="PF08613">
    <property type="entry name" value="Cyclin"/>
    <property type="match status" value="1"/>
</dbReference>
<feature type="region of interest" description="Disordered" evidence="1">
    <location>
        <begin position="464"/>
        <end position="505"/>
    </location>
</feature>
<evidence type="ECO:0000313" key="2">
    <source>
        <dbReference type="EMBL" id="KAB8072528.1"/>
    </source>
</evidence>
<feature type="region of interest" description="Disordered" evidence="1">
    <location>
        <begin position="601"/>
        <end position="622"/>
    </location>
</feature>
<dbReference type="GO" id="GO:0000307">
    <property type="term" value="C:cyclin-dependent protein kinase holoenzyme complex"/>
    <property type="evidence" value="ECO:0007669"/>
    <property type="project" value="TreeGrafter"/>
</dbReference>
<evidence type="ECO:0000313" key="3">
    <source>
        <dbReference type="Proteomes" id="UP000326565"/>
    </source>
</evidence>
<dbReference type="OrthoDB" id="286814at2759"/>
<protein>
    <submittedName>
        <fullName evidence="2">G1/S-specific cyclin Pcl5</fullName>
    </submittedName>
</protein>
<feature type="compositionally biased region" description="Low complexity" evidence="1">
    <location>
        <begin position="332"/>
        <end position="347"/>
    </location>
</feature>
<keyword evidence="3" id="KW-1185">Reference proteome</keyword>
<sequence length="705" mass="75882">MTGIDVLGLKDPNPSVSYKASYAHPYASSISSSASSSSSSVFSLDGVSTQGSISSTSTNPVDVIWENDGEYRPSRVSLRGNALKPADAAVPPELRKHPRRTNGGIQSSGLPCARPPPCLLRQSERKVNFVDNLVDTASQIVETIWPLSAVALRSDSSTGCKGVLPLRTFIQETLRRSRTSYSTLQVALYYLIKIKPHVPSHDMSHDQTRSKPVCRAMQCGRRMFLAALILASKYLQDRNYSARAWSKISGLNTLEINQNELMFLQAVDWRLHIPEATFQRWTDIVLKYTPGAGGMPNEGQTWQTVVPRLTAELEEIDFEPMTPSSMGGSDCGSVASSPSPRSTSMRGSFLPSFASEPVALPSAPEQASAHKLIPVTLDQASRVDSFNVSLPSMPRLPTLPTPQMTPQSNMASTPAASAGSFSSHRRYFCAAMSQAQNMCMARSTLDQRPSLPFCPKTSTFDGYPTPVRRSSLARSTSSASSPDSMVSDVSTLSSNSSRSSSMSSNAPALVLPRLAIQATLRCTNNSMKENRKPLAVASPVDESSYSDIYHSPESYAGSTGHVPDLSKFSLETPVDTTSAHEAAQSLCALSGTLPQATQAIEQSGNQRQCRKRGRAGSDDSSLQNHVHHLVHSNTITEGAVLPDGNMTDLFLNAGSRRTHSLTAAQLNALNYNAPLSGPAGMKRACCGSEARKIALNPSVRADYMG</sequence>
<dbReference type="CDD" id="cd20557">
    <property type="entry name" value="CYCLIN_ScPCL1-like"/>
    <property type="match status" value="1"/>
</dbReference>
<proteinExistence type="predicted"/>
<dbReference type="PANTHER" id="PTHR15615:SF36">
    <property type="entry name" value="PHO85 CYCLIN-5"/>
    <property type="match status" value="1"/>
</dbReference>
<feature type="compositionally biased region" description="Low complexity" evidence="1">
    <location>
        <begin position="393"/>
        <end position="407"/>
    </location>
</feature>
<dbReference type="GO" id="GO:0016538">
    <property type="term" value="F:cyclin-dependent protein serine/threonine kinase regulator activity"/>
    <property type="evidence" value="ECO:0007669"/>
    <property type="project" value="TreeGrafter"/>
</dbReference>
<gene>
    <name evidence="2" type="ORF">BDV29DRAFT_150233</name>
</gene>
<evidence type="ECO:0000256" key="1">
    <source>
        <dbReference type="SAM" id="MobiDB-lite"/>
    </source>
</evidence>
<feature type="region of interest" description="Disordered" evidence="1">
    <location>
        <begin position="393"/>
        <end position="416"/>
    </location>
</feature>
<organism evidence="2 3">
    <name type="scientific">Aspergillus leporis</name>
    <dbReference type="NCBI Taxonomy" id="41062"/>
    <lineage>
        <taxon>Eukaryota</taxon>
        <taxon>Fungi</taxon>
        <taxon>Dikarya</taxon>
        <taxon>Ascomycota</taxon>
        <taxon>Pezizomycotina</taxon>
        <taxon>Eurotiomycetes</taxon>
        <taxon>Eurotiomycetidae</taxon>
        <taxon>Eurotiales</taxon>
        <taxon>Aspergillaceae</taxon>
        <taxon>Aspergillus</taxon>
        <taxon>Aspergillus subgen. Circumdati</taxon>
    </lineage>
</organism>
<dbReference type="Gene3D" id="1.10.472.10">
    <property type="entry name" value="Cyclin-like"/>
    <property type="match status" value="1"/>
</dbReference>
<accession>A0A5N5WVG5</accession>
<dbReference type="Proteomes" id="UP000326565">
    <property type="component" value="Unassembled WGS sequence"/>
</dbReference>